<dbReference type="EMBL" id="CP009687">
    <property type="protein sequence ID" value="AKL95866.1"/>
    <property type="molecule type" value="Genomic_DNA"/>
</dbReference>
<sequence>MDETIYQKHMKIIIQLVGDLGVDGADDYLRQELMDISKKVAIFREKIADLKDHLQQTTNTDEIFHLEWDIKSAKELLDKLLIELKIIDERYICFRKYITEKENIS</sequence>
<proteinExistence type="predicted"/>
<organism evidence="1 2">
    <name type="scientific">Clostridium aceticum</name>
    <dbReference type="NCBI Taxonomy" id="84022"/>
    <lineage>
        <taxon>Bacteria</taxon>
        <taxon>Bacillati</taxon>
        <taxon>Bacillota</taxon>
        <taxon>Clostridia</taxon>
        <taxon>Eubacteriales</taxon>
        <taxon>Clostridiaceae</taxon>
        <taxon>Clostridium</taxon>
    </lineage>
</organism>
<evidence type="ECO:0000313" key="1">
    <source>
        <dbReference type="EMBL" id="AKL95866.1"/>
    </source>
</evidence>
<evidence type="ECO:0000313" key="2">
    <source>
        <dbReference type="Proteomes" id="UP000035704"/>
    </source>
</evidence>
<dbReference type="PATRIC" id="fig|84022.5.peg.819"/>
<accession>A0A0D8I923</accession>
<dbReference type="OrthoDB" id="1955443at2"/>
<dbReference type="KEGG" id="cace:CACET_c24210"/>
<reference evidence="1 2" key="1">
    <citation type="submission" date="2014-10" db="EMBL/GenBank/DDBJ databases">
        <title>Genome sequence of Clostridium aceticum DSM 1496.</title>
        <authorList>
            <person name="Poehlein A."/>
            <person name="Schiel-Bengelsdorf B."/>
            <person name="Gottschalk G."/>
            <person name="Duerre P."/>
            <person name="Daniel R."/>
        </authorList>
    </citation>
    <scope>NUCLEOTIDE SEQUENCE [LARGE SCALE GENOMIC DNA]</scope>
    <source>
        <strain evidence="1 2">DSM 1496</strain>
    </source>
</reference>
<dbReference type="RefSeq" id="WP_044825354.1">
    <property type="nucleotide sequence ID" value="NZ_CP009687.1"/>
</dbReference>
<gene>
    <name evidence="1" type="ORF">CACET_c24210</name>
</gene>
<dbReference type="AlphaFoldDB" id="A0A0D8I923"/>
<dbReference type="Proteomes" id="UP000035704">
    <property type="component" value="Chromosome"/>
</dbReference>
<protein>
    <submittedName>
        <fullName evidence="1">Uncharacterized protein</fullName>
    </submittedName>
</protein>
<name>A0A0D8I923_9CLOT</name>
<keyword evidence="2" id="KW-1185">Reference proteome</keyword>